<evidence type="ECO:0000256" key="3">
    <source>
        <dbReference type="SAM" id="MobiDB-lite"/>
    </source>
</evidence>
<evidence type="ECO:0000313" key="4">
    <source>
        <dbReference type="EMBL" id="ORY53130.1"/>
    </source>
</evidence>
<organism evidence="4 5">
    <name type="scientific">Rhizoclosmatium globosum</name>
    <dbReference type="NCBI Taxonomy" id="329046"/>
    <lineage>
        <taxon>Eukaryota</taxon>
        <taxon>Fungi</taxon>
        <taxon>Fungi incertae sedis</taxon>
        <taxon>Chytridiomycota</taxon>
        <taxon>Chytridiomycota incertae sedis</taxon>
        <taxon>Chytridiomycetes</taxon>
        <taxon>Chytridiales</taxon>
        <taxon>Chytriomycetaceae</taxon>
        <taxon>Rhizoclosmatium</taxon>
    </lineage>
</organism>
<evidence type="ECO:0000256" key="1">
    <source>
        <dbReference type="ARBA" id="ARBA00022614"/>
    </source>
</evidence>
<dbReference type="PANTHER" id="PTHR46652:SF8">
    <property type="entry name" value="LEUCINE RICH REPEAT CONTAINING 23"/>
    <property type="match status" value="1"/>
</dbReference>
<keyword evidence="2" id="KW-0677">Repeat</keyword>
<dbReference type="STRING" id="329046.A0A1Y2D1K1"/>
<accession>A0A1Y2D1K1</accession>
<dbReference type="AlphaFoldDB" id="A0A1Y2D1K1"/>
<evidence type="ECO:0000256" key="2">
    <source>
        <dbReference type="ARBA" id="ARBA00022737"/>
    </source>
</evidence>
<evidence type="ECO:0000313" key="5">
    <source>
        <dbReference type="Proteomes" id="UP000193642"/>
    </source>
</evidence>
<feature type="compositionally biased region" description="Pro residues" evidence="3">
    <location>
        <begin position="44"/>
        <end position="58"/>
    </location>
</feature>
<dbReference type="InterPro" id="IPR001611">
    <property type="entry name" value="Leu-rich_rpt"/>
</dbReference>
<gene>
    <name evidence="4" type="ORF">BCR33DRAFT_711484</name>
</gene>
<name>A0A1Y2D1K1_9FUNG</name>
<proteinExistence type="predicted"/>
<keyword evidence="5" id="KW-1185">Reference proteome</keyword>
<dbReference type="Gene3D" id="3.80.10.10">
    <property type="entry name" value="Ribonuclease Inhibitor"/>
    <property type="match status" value="1"/>
</dbReference>
<dbReference type="PROSITE" id="PS51450">
    <property type="entry name" value="LRR"/>
    <property type="match status" value="2"/>
</dbReference>
<feature type="region of interest" description="Disordered" evidence="3">
    <location>
        <begin position="1"/>
        <end position="67"/>
    </location>
</feature>
<dbReference type="EMBL" id="MCGO01000002">
    <property type="protein sequence ID" value="ORY53130.1"/>
    <property type="molecule type" value="Genomic_DNA"/>
</dbReference>
<dbReference type="Pfam" id="PF12799">
    <property type="entry name" value="LRR_4"/>
    <property type="match status" value="1"/>
</dbReference>
<dbReference type="PANTHER" id="PTHR46652">
    <property type="entry name" value="LEUCINE-RICH REPEAT AND IQ DOMAIN-CONTAINING PROTEIN 1-RELATED"/>
    <property type="match status" value="1"/>
</dbReference>
<comment type="caution">
    <text evidence="4">The sequence shown here is derived from an EMBL/GenBank/DDBJ whole genome shotgun (WGS) entry which is preliminary data.</text>
</comment>
<reference evidence="4 5" key="1">
    <citation type="submission" date="2016-07" db="EMBL/GenBank/DDBJ databases">
        <title>Pervasive Adenine N6-methylation of Active Genes in Fungi.</title>
        <authorList>
            <consortium name="DOE Joint Genome Institute"/>
            <person name="Mondo S.J."/>
            <person name="Dannebaum R.O."/>
            <person name="Kuo R.C."/>
            <person name="Labutti K."/>
            <person name="Haridas S."/>
            <person name="Kuo A."/>
            <person name="Salamov A."/>
            <person name="Ahrendt S.R."/>
            <person name="Lipzen A."/>
            <person name="Sullivan W."/>
            <person name="Andreopoulos W.B."/>
            <person name="Clum A."/>
            <person name="Lindquist E."/>
            <person name="Daum C."/>
            <person name="Ramamoorthy G.K."/>
            <person name="Gryganskyi A."/>
            <person name="Culley D."/>
            <person name="Magnuson J.K."/>
            <person name="James T.Y."/>
            <person name="O'Malley M.A."/>
            <person name="Stajich J.E."/>
            <person name="Spatafora J.W."/>
            <person name="Visel A."/>
            <person name="Grigoriev I.V."/>
        </authorList>
    </citation>
    <scope>NUCLEOTIDE SEQUENCE [LARGE SCALE GENOMIC DNA]</scope>
    <source>
        <strain evidence="4 5">JEL800</strain>
    </source>
</reference>
<dbReference type="Proteomes" id="UP000193642">
    <property type="component" value="Unassembled WGS sequence"/>
</dbReference>
<protein>
    <submittedName>
        <fullName evidence="4">L domain-like protein</fullName>
    </submittedName>
</protein>
<sequence>MADDDPDATDQPAAEEVTEIEADAAAGAGDEPAEDGGDAAAPTDAPPPCEGEEPVPPPVDEDDKPVEDSEVLTSEMVGQHISLLARTGNGLSHAYTRLEIHSKNLTNIDVLENYLHLRYIDLAENAISDISALSSLEYLLSIDFHANKIKKIPASMDKRKYLQQANFAKNMIESIDVTDWPMIAWLNLNENKLSEVRLPEFGELIHLEARGNKITTTRGINARKLERLYLGGNQIKALDLDDKPNLQILHVRDNQIVSLDGLNESLNHSTINNLVETLDDIWRLGT</sequence>
<dbReference type="InterPro" id="IPR050836">
    <property type="entry name" value="SDS22/Internalin_LRR"/>
</dbReference>
<dbReference type="InterPro" id="IPR025875">
    <property type="entry name" value="Leu-rich_rpt_4"/>
</dbReference>
<keyword evidence="1" id="KW-0433">Leucine-rich repeat</keyword>
<dbReference type="OrthoDB" id="266138at2759"/>
<dbReference type="InterPro" id="IPR032675">
    <property type="entry name" value="LRR_dom_sf"/>
</dbReference>
<dbReference type="SUPFAM" id="SSF52058">
    <property type="entry name" value="L domain-like"/>
    <property type="match status" value="1"/>
</dbReference>